<evidence type="ECO:0000259" key="4">
    <source>
        <dbReference type="SMART" id="SM00967"/>
    </source>
</evidence>
<sequence length="279" mass="30688">MITSMSNSQMKHIQQLMKKAKVRRESGLFVVEGIKMFREAPGERIEKVYVSASFLKSGDNREILEEKGFGAGSPGTEVVEDKVFRSLSDTVTPQGILCLVRQVSTPLSVMLESKGEGRAPLLMILEDLQDPGNLGTILRTGEGAGVTGVVLNKNCVDLYNPKVIRSTMGSVYRMPVLTVEDIAEILPELRRQGVWSYAAHLKGERFYDQEDFRGKTAFFIGNEGNGLTDALTGEADRLIKIPMHGEVESLNAAMAAGVLMYEAARQRRGQDILISLALH</sequence>
<keyword evidence="2" id="KW-0489">Methyltransferase</keyword>
<dbReference type="AlphaFoldDB" id="A0A1C7IDI6"/>
<dbReference type="GO" id="GO:0003723">
    <property type="term" value="F:RNA binding"/>
    <property type="evidence" value="ECO:0007669"/>
    <property type="project" value="InterPro"/>
</dbReference>
<name>A0A1C7IDI6_9FIRM</name>
<dbReference type="Proteomes" id="UP000092574">
    <property type="component" value="Chromosome"/>
</dbReference>
<dbReference type="InterPro" id="IPR013123">
    <property type="entry name" value="SpoU_subst-bd"/>
</dbReference>
<dbReference type="RefSeq" id="WP_065543771.1">
    <property type="nucleotide sequence ID" value="NZ_CP015405.2"/>
</dbReference>
<dbReference type="Gene3D" id="3.40.1280.10">
    <property type="match status" value="1"/>
</dbReference>
<dbReference type="SUPFAM" id="SSF55315">
    <property type="entry name" value="L30e-like"/>
    <property type="match status" value="1"/>
</dbReference>
<organism evidence="5 6">
    <name type="scientific">Blautia pseudococcoides</name>
    <dbReference type="NCBI Taxonomy" id="1796616"/>
    <lineage>
        <taxon>Bacteria</taxon>
        <taxon>Bacillati</taxon>
        <taxon>Bacillota</taxon>
        <taxon>Clostridia</taxon>
        <taxon>Lachnospirales</taxon>
        <taxon>Lachnospiraceae</taxon>
        <taxon>Blautia</taxon>
    </lineage>
</organism>
<feature type="domain" description="RNA 2-O ribose methyltransferase substrate binding" evidence="4">
    <location>
        <begin position="30"/>
        <end position="106"/>
    </location>
</feature>
<dbReference type="CDD" id="cd18095">
    <property type="entry name" value="SpoU-like_rRNA-MTase"/>
    <property type="match status" value="1"/>
</dbReference>
<comment type="similarity">
    <text evidence="1">Belongs to the class IV-like SAM-binding methyltransferase superfamily. RNA methyltransferase TrmH family.</text>
</comment>
<dbReference type="InterPro" id="IPR051259">
    <property type="entry name" value="rRNA_Methyltransferase"/>
</dbReference>
<dbReference type="STRING" id="1796616.A4V09_19105"/>
<evidence type="ECO:0000313" key="6">
    <source>
        <dbReference type="Proteomes" id="UP000092574"/>
    </source>
</evidence>
<dbReference type="InterPro" id="IPR001537">
    <property type="entry name" value="SpoU_MeTrfase"/>
</dbReference>
<dbReference type="PANTHER" id="PTHR43191">
    <property type="entry name" value="RRNA METHYLTRANSFERASE 3"/>
    <property type="match status" value="1"/>
</dbReference>
<dbReference type="KEGG" id="byl:A4V09_19105"/>
<evidence type="ECO:0000256" key="3">
    <source>
        <dbReference type="ARBA" id="ARBA00022679"/>
    </source>
</evidence>
<dbReference type="GO" id="GO:0005737">
    <property type="term" value="C:cytoplasm"/>
    <property type="evidence" value="ECO:0007669"/>
    <property type="project" value="UniProtKB-ARBA"/>
</dbReference>
<reference evidence="5" key="1">
    <citation type="submission" date="2017-04" db="EMBL/GenBank/DDBJ databases">
        <title>Complete Genome Sequences of Twelve Strains of a Stable Defined Moderately Diverse Mouse Microbiota 2 (sDMDMm2).</title>
        <authorList>
            <person name="Uchimura Y."/>
            <person name="Wyss M."/>
            <person name="Brugiroux S."/>
            <person name="Limenitakis J.P."/>
            <person name="Stecher B."/>
            <person name="McCoy K.D."/>
            <person name="Macpherson A.J."/>
        </authorList>
    </citation>
    <scope>NUCLEOTIDE SEQUENCE</scope>
    <source>
        <strain evidence="5">YL58</strain>
    </source>
</reference>
<dbReference type="GO" id="GO:0006396">
    <property type="term" value="P:RNA processing"/>
    <property type="evidence" value="ECO:0007669"/>
    <property type="project" value="InterPro"/>
</dbReference>
<dbReference type="InterPro" id="IPR029064">
    <property type="entry name" value="Ribosomal_eL30-like_sf"/>
</dbReference>
<dbReference type="InterPro" id="IPR029026">
    <property type="entry name" value="tRNA_m1G_MTases_N"/>
</dbReference>
<dbReference type="SUPFAM" id="SSF75217">
    <property type="entry name" value="alpha/beta knot"/>
    <property type="match status" value="1"/>
</dbReference>
<dbReference type="GO" id="GO:0032259">
    <property type="term" value="P:methylation"/>
    <property type="evidence" value="ECO:0007669"/>
    <property type="project" value="UniProtKB-KW"/>
</dbReference>
<dbReference type="InterPro" id="IPR029028">
    <property type="entry name" value="Alpha/beta_knot_MTases"/>
</dbReference>
<accession>A0A1C7IDI6</accession>
<dbReference type="Pfam" id="PF00588">
    <property type="entry name" value="SpoU_methylase"/>
    <property type="match status" value="1"/>
</dbReference>
<evidence type="ECO:0000256" key="2">
    <source>
        <dbReference type="ARBA" id="ARBA00022603"/>
    </source>
</evidence>
<dbReference type="EMBL" id="CP015405">
    <property type="protein sequence ID" value="ANU77665.1"/>
    <property type="molecule type" value="Genomic_DNA"/>
</dbReference>
<dbReference type="InterPro" id="IPR053888">
    <property type="entry name" value="MRM3-like_sub_bind"/>
</dbReference>
<protein>
    <submittedName>
        <fullName evidence="5">23S rRNA (Guanosine(2251)-2'-O)-methyltransferase RlmB</fullName>
    </submittedName>
</protein>
<evidence type="ECO:0000313" key="5">
    <source>
        <dbReference type="EMBL" id="ANU77665.1"/>
    </source>
</evidence>
<dbReference type="SMART" id="SM00967">
    <property type="entry name" value="SpoU_sub_bind"/>
    <property type="match status" value="1"/>
</dbReference>
<dbReference type="PANTHER" id="PTHR43191:SF2">
    <property type="entry name" value="RRNA METHYLTRANSFERASE 3, MITOCHONDRIAL"/>
    <property type="match status" value="1"/>
</dbReference>
<dbReference type="Pfam" id="PF22435">
    <property type="entry name" value="MRM3-like_sub_bind"/>
    <property type="match status" value="1"/>
</dbReference>
<gene>
    <name evidence="5" type="ORF">A4V09_19105</name>
</gene>
<dbReference type="GO" id="GO:0008173">
    <property type="term" value="F:RNA methyltransferase activity"/>
    <property type="evidence" value="ECO:0007669"/>
    <property type="project" value="InterPro"/>
</dbReference>
<keyword evidence="6" id="KW-1185">Reference proteome</keyword>
<proteinExistence type="inferred from homology"/>
<dbReference type="OrthoDB" id="9785673at2"/>
<keyword evidence="3" id="KW-0808">Transferase</keyword>
<evidence type="ECO:0000256" key="1">
    <source>
        <dbReference type="ARBA" id="ARBA00007228"/>
    </source>
</evidence>
<dbReference type="Gene3D" id="3.30.1330.30">
    <property type="match status" value="1"/>
</dbReference>